<dbReference type="EC" id="1.1.99.2" evidence="7"/>
<evidence type="ECO:0000256" key="1">
    <source>
        <dbReference type="ARBA" id="ARBA00001974"/>
    </source>
</evidence>
<evidence type="ECO:0000256" key="2">
    <source>
        <dbReference type="ARBA" id="ARBA00022630"/>
    </source>
</evidence>
<evidence type="ECO:0000256" key="6">
    <source>
        <dbReference type="ARBA" id="ARBA00037941"/>
    </source>
</evidence>
<evidence type="ECO:0000256" key="8">
    <source>
        <dbReference type="ARBA" id="ARBA00041137"/>
    </source>
</evidence>
<sequence length="429" mass="44466">AAGVDSGRLLVVLILCSAQVGRWPLSSKPMRRAPFLPHCRGLQRRFASAQSQLDADVVVIGAGVVGLAIARELGLAGRQVLVLDSGPAIGTQTSNRNSEVIHSGIYYPPGSLKAQTCVEGNALMYKFCEQYNVPVRRTGKLLVATSDQQLDQLESTRRSAAANGVELERLTPGEIRELEPEVQAVAGLLAPNTGIVDSHSLMTELQRQIEEAGGMVALHSTVEGGEVGGATKRLAVRDGPPGGEAVSLTCAAVVNAAGLWAQRVSRCLLGVDPRRVPPLALVKGSYFALSGCRPPFRHLVYPVPGGGGLGVHLTLDLAGGARFGPDTCWLPPGTDPDALDYGVDPGLLPAFQAAVRAYWPGLPDGALQPGYAGVRPKVAGRGQPAGDFLVCGPEATGAPGVAALYGIESPGLTASLALGKRVAALLAGR</sequence>
<evidence type="ECO:0000256" key="5">
    <source>
        <dbReference type="ARBA" id="ARBA00036066"/>
    </source>
</evidence>
<protein>
    <recommendedName>
        <fullName evidence="8">L-2-hydroxyglutarate dehydrogenase, mitochondrial</fullName>
        <ecNumber evidence="7">1.1.99.2</ecNumber>
    </recommendedName>
</protein>
<evidence type="ECO:0000256" key="7">
    <source>
        <dbReference type="ARBA" id="ARBA00038878"/>
    </source>
</evidence>
<comment type="cofactor">
    <cofactor evidence="1">
        <name>FAD</name>
        <dbReference type="ChEBI" id="CHEBI:57692"/>
    </cofactor>
</comment>
<reference evidence="11" key="1">
    <citation type="submission" date="2015-08" db="EMBL/GenBank/DDBJ databases">
        <authorList>
            <person name="Babu N.S."/>
            <person name="Beckwith C.J."/>
            <person name="Beseler K.G."/>
            <person name="Brison A."/>
            <person name="Carone J.V."/>
            <person name="Caskin T.P."/>
            <person name="Diamond M."/>
            <person name="Durham M.E."/>
            <person name="Foxe J.M."/>
            <person name="Go M."/>
            <person name="Henderson B.A."/>
            <person name="Jones I.B."/>
            <person name="McGettigan J.A."/>
            <person name="Micheletti S.J."/>
            <person name="Nasrallah M.E."/>
            <person name="Ortiz D."/>
            <person name="Piller C.R."/>
            <person name="Privatt S.R."/>
            <person name="Schneider S.L."/>
            <person name="Sharp S."/>
            <person name="Smith T.C."/>
            <person name="Stanton J.D."/>
            <person name="Ullery H.E."/>
            <person name="Wilson R.J."/>
            <person name="Serrano M.G."/>
            <person name="Buck G."/>
            <person name="Lee V."/>
            <person name="Wang Y."/>
            <person name="Carvalho R."/>
            <person name="Voegtly L."/>
            <person name="Shi R."/>
            <person name="Duckworth R."/>
            <person name="Johnson A."/>
            <person name="Loviza R."/>
            <person name="Walstead R."/>
            <person name="Shah Z."/>
            <person name="Kiflezghi M."/>
            <person name="Wade K."/>
            <person name="Ball S.L."/>
            <person name="Bradley K.W."/>
            <person name="Asai D.J."/>
            <person name="Bowman C.A."/>
            <person name="Russell D.A."/>
            <person name="Pope W.H."/>
            <person name="Jacobs-Sera D."/>
            <person name="Hendrix R.W."/>
            <person name="Hatfull G.F."/>
        </authorList>
    </citation>
    <scope>NUCLEOTIDE SEQUENCE</scope>
</reference>
<dbReference type="AlphaFoldDB" id="A0A1D1ZVS3"/>
<dbReference type="PANTHER" id="PTHR43104">
    <property type="entry name" value="L-2-HYDROXYGLUTARATE DEHYDROGENASE, MITOCHONDRIAL"/>
    <property type="match status" value="1"/>
</dbReference>
<keyword evidence="9" id="KW-0732">Signal</keyword>
<comment type="similarity">
    <text evidence="6">Belongs to the L2HGDH family.</text>
</comment>
<dbReference type="Gene3D" id="3.50.50.60">
    <property type="entry name" value="FAD/NAD(P)-binding domain"/>
    <property type="match status" value="1"/>
</dbReference>
<keyword evidence="4" id="KW-0560">Oxidoreductase</keyword>
<dbReference type="Gene3D" id="3.30.9.10">
    <property type="entry name" value="D-Amino Acid Oxidase, subunit A, domain 2"/>
    <property type="match status" value="1"/>
</dbReference>
<keyword evidence="3" id="KW-0274">FAD</keyword>
<feature type="non-terminal residue" evidence="11">
    <location>
        <position position="1"/>
    </location>
</feature>
<evidence type="ECO:0000256" key="3">
    <source>
        <dbReference type="ARBA" id="ARBA00022827"/>
    </source>
</evidence>
<dbReference type="SUPFAM" id="SSF51905">
    <property type="entry name" value="FAD/NAD(P)-binding domain"/>
    <property type="match status" value="1"/>
</dbReference>
<dbReference type="InterPro" id="IPR006076">
    <property type="entry name" value="FAD-dep_OxRdtase"/>
</dbReference>
<accession>A0A1D1ZVS3</accession>
<gene>
    <name evidence="11" type="ORF">g.1709</name>
</gene>
<evidence type="ECO:0000256" key="4">
    <source>
        <dbReference type="ARBA" id="ARBA00023002"/>
    </source>
</evidence>
<evidence type="ECO:0000313" key="11">
    <source>
        <dbReference type="EMBL" id="JAT71029.1"/>
    </source>
</evidence>
<evidence type="ECO:0000256" key="9">
    <source>
        <dbReference type="SAM" id="SignalP"/>
    </source>
</evidence>
<dbReference type="Pfam" id="PF01266">
    <property type="entry name" value="DAO"/>
    <property type="match status" value="1"/>
</dbReference>
<proteinExistence type="inferred from homology"/>
<keyword evidence="2" id="KW-0285">Flavoprotein</keyword>
<dbReference type="GO" id="GO:0047545">
    <property type="term" value="F:(S)-2-hydroxyglutarate dehydrogenase activity"/>
    <property type="evidence" value="ECO:0007669"/>
    <property type="project" value="UniProtKB-EC"/>
</dbReference>
<dbReference type="InterPro" id="IPR036188">
    <property type="entry name" value="FAD/NAD-bd_sf"/>
</dbReference>
<feature type="domain" description="FAD dependent oxidoreductase" evidence="10">
    <location>
        <begin position="56"/>
        <end position="425"/>
    </location>
</feature>
<name>A0A1D1ZVS3_AUXPR</name>
<dbReference type="EMBL" id="GDKF01007593">
    <property type="protein sequence ID" value="JAT71029.1"/>
    <property type="molecule type" value="Transcribed_RNA"/>
</dbReference>
<feature type="chain" id="PRO_5008901252" description="L-2-hydroxyglutarate dehydrogenase, mitochondrial" evidence="9">
    <location>
        <begin position="19"/>
        <end position="429"/>
    </location>
</feature>
<organism evidence="11">
    <name type="scientific">Auxenochlorella protothecoides</name>
    <name type="common">Green microalga</name>
    <name type="synonym">Chlorella protothecoides</name>
    <dbReference type="NCBI Taxonomy" id="3075"/>
    <lineage>
        <taxon>Eukaryota</taxon>
        <taxon>Viridiplantae</taxon>
        <taxon>Chlorophyta</taxon>
        <taxon>core chlorophytes</taxon>
        <taxon>Trebouxiophyceae</taxon>
        <taxon>Chlorellales</taxon>
        <taxon>Chlorellaceae</taxon>
        <taxon>Auxenochlorella</taxon>
    </lineage>
</organism>
<dbReference type="PANTHER" id="PTHR43104:SF4">
    <property type="entry name" value="L-2-HYDROXYGLUTARATE DEHYDROGENASE, MITOCHONDRIAL"/>
    <property type="match status" value="1"/>
</dbReference>
<comment type="catalytic activity">
    <reaction evidence="5">
        <text>(S)-2-hydroxyglutarate + A = 2-oxoglutarate + AH2</text>
        <dbReference type="Rhea" id="RHEA:21252"/>
        <dbReference type="ChEBI" id="CHEBI:13193"/>
        <dbReference type="ChEBI" id="CHEBI:16782"/>
        <dbReference type="ChEBI" id="CHEBI:16810"/>
        <dbReference type="ChEBI" id="CHEBI:17499"/>
        <dbReference type="EC" id="1.1.99.2"/>
    </reaction>
</comment>
<evidence type="ECO:0000259" key="10">
    <source>
        <dbReference type="Pfam" id="PF01266"/>
    </source>
</evidence>
<feature type="signal peptide" evidence="9">
    <location>
        <begin position="1"/>
        <end position="18"/>
    </location>
</feature>